<feature type="region of interest" description="Disordered" evidence="1">
    <location>
        <begin position="169"/>
        <end position="191"/>
    </location>
</feature>
<dbReference type="Proteomes" id="UP000256964">
    <property type="component" value="Unassembled WGS sequence"/>
</dbReference>
<dbReference type="PROSITE" id="PS51257">
    <property type="entry name" value="PROKAR_LIPOPROTEIN"/>
    <property type="match status" value="1"/>
</dbReference>
<accession>A0A371DJM8</accession>
<dbReference type="AlphaFoldDB" id="A0A371DJM8"/>
<dbReference type="EMBL" id="KZ857389">
    <property type="protein sequence ID" value="RDX52737.1"/>
    <property type="molecule type" value="Genomic_DNA"/>
</dbReference>
<organism evidence="2 3">
    <name type="scientific">Lentinus brumalis</name>
    <dbReference type="NCBI Taxonomy" id="2498619"/>
    <lineage>
        <taxon>Eukaryota</taxon>
        <taxon>Fungi</taxon>
        <taxon>Dikarya</taxon>
        <taxon>Basidiomycota</taxon>
        <taxon>Agaricomycotina</taxon>
        <taxon>Agaricomycetes</taxon>
        <taxon>Polyporales</taxon>
        <taxon>Polyporaceae</taxon>
        <taxon>Lentinus</taxon>
    </lineage>
</organism>
<gene>
    <name evidence="2" type="ORF">OH76DRAFT_122706</name>
</gene>
<name>A0A371DJM8_9APHY</name>
<reference evidence="2 3" key="1">
    <citation type="journal article" date="2018" name="Biotechnol. Biofuels">
        <title>Integrative visual omics of the white-rot fungus Polyporus brumalis exposes the biotechnological potential of its oxidative enzymes for delignifying raw plant biomass.</title>
        <authorList>
            <person name="Miyauchi S."/>
            <person name="Rancon A."/>
            <person name="Drula E."/>
            <person name="Hage H."/>
            <person name="Chaduli D."/>
            <person name="Favel A."/>
            <person name="Grisel S."/>
            <person name="Henrissat B."/>
            <person name="Herpoel-Gimbert I."/>
            <person name="Ruiz-Duenas F.J."/>
            <person name="Chevret D."/>
            <person name="Hainaut M."/>
            <person name="Lin J."/>
            <person name="Wang M."/>
            <person name="Pangilinan J."/>
            <person name="Lipzen A."/>
            <person name="Lesage-Meessen L."/>
            <person name="Navarro D."/>
            <person name="Riley R."/>
            <person name="Grigoriev I.V."/>
            <person name="Zhou S."/>
            <person name="Raouche S."/>
            <person name="Rosso M.N."/>
        </authorList>
    </citation>
    <scope>NUCLEOTIDE SEQUENCE [LARGE SCALE GENOMIC DNA]</scope>
    <source>
        <strain evidence="2 3">BRFM 1820</strain>
    </source>
</reference>
<evidence type="ECO:0000313" key="3">
    <source>
        <dbReference type="Proteomes" id="UP000256964"/>
    </source>
</evidence>
<protein>
    <submittedName>
        <fullName evidence="2">Uncharacterized protein</fullName>
    </submittedName>
</protein>
<evidence type="ECO:0000313" key="2">
    <source>
        <dbReference type="EMBL" id="RDX52737.1"/>
    </source>
</evidence>
<sequence length="191" mass="21005">MHEWPDRCPCEIAICASSGSACVSSTDAADQATHVECWRVSVRSMLQNICLAFTCPGHCCQQCPRESTPMRAREDGSDVPHPCSLLPLCCSPYGRVCTVCVSSRRRNGTRTPTRTLSMTRTPPPVGAATCAAVRRRLPRRPALPSCTVHAALLQYMSSYLKTMQEARSQYGSDVQSMRRVLSTRSDSHGRL</sequence>
<keyword evidence="3" id="KW-1185">Reference proteome</keyword>
<proteinExistence type="predicted"/>
<evidence type="ECO:0000256" key="1">
    <source>
        <dbReference type="SAM" id="MobiDB-lite"/>
    </source>
</evidence>